<evidence type="ECO:0000256" key="3">
    <source>
        <dbReference type="ARBA" id="ARBA00023163"/>
    </source>
</evidence>
<sequence length="210" mass="22600">MAGAETRSPLRTRRREETRARLVRAAGELFDETGTTGAGVNDVCSRAGYTRGAFYSNFASMDELYLAVCDDRARALLDRLEAAIDERITARPGPLDLDHAVSEVVEVLPLDPSWVAARSVFIAQAAARPMAADLLRRHHEDLVDRLGPLGTASLRAARRTSTVPESALAEAMLAAYDGAMLHAVLYPDRAHAFLQSAVRAVLLGSSSASP</sequence>
<keyword evidence="3" id="KW-0804">Transcription</keyword>
<dbReference type="GO" id="GO:0003700">
    <property type="term" value="F:DNA-binding transcription factor activity"/>
    <property type="evidence" value="ECO:0007669"/>
    <property type="project" value="TreeGrafter"/>
</dbReference>
<dbReference type="PANTHER" id="PTHR30055">
    <property type="entry name" value="HTH-TYPE TRANSCRIPTIONAL REGULATOR RUTR"/>
    <property type="match status" value="1"/>
</dbReference>
<dbReference type="InterPro" id="IPR001647">
    <property type="entry name" value="HTH_TetR"/>
</dbReference>
<dbReference type="InterPro" id="IPR050109">
    <property type="entry name" value="HTH-type_TetR-like_transc_reg"/>
</dbReference>
<dbReference type="SUPFAM" id="SSF46689">
    <property type="entry name" value="Homeodomain-like"/>
    <property type="match status" value="1"/>
</dbReference>
<keyword evidence="1" id="KW-0805">Transcription regulation</keyword>
<dbReference type="Pfam" id="PF00440">
    <property type="entry name" value="TetR_N"/>
    <property type="match status" value="1"/>
</dbReference>
<evidence type="ECO:0000313" key="7">
    <source>
        <dbReference type="Proteomes" id="UP000321769"/>
    </source>
</evidence>
<dbReference type="InterPro" id="IPR036271">
    <property type="entry name" value="Tet_transcr_reg_TetR-rel_C_sf"/>
</dbReference>
<dbReference type="Proteomes" id="UP000321769">
    <property type="component" value="Unassembled WGS sequence"/>
</dbReference>
<gene>
    <name evidence="6" type="ORF">AFL01nite_00260</name>
</gene>
<keyword evidence="2 4" id="KW-0238">DNA-binding</keyword>
<organism evidence="6 7">
    <name type="scientific">Aeromicrobium flavum</name>
    <dbReference type="NCBI Taxonomy" id="416568"/>
    <lineage>
        <taxon>Bacteria</taxon>
        <taxon>Bacillati</taxon>
        <taxon>Actinomycetota</taxon>
        <taxon>Actinomycetes</taxon>
        <taxon>Propionibacteriales</taxon>
        <taxon>Nocardioidaceae</taxon>
        <taxon>Aeromicrobium</taxon>
    </lineage>
</organism>
<dbReference type="AlphaFoldDB" id="A0A512HQI1"/>
<feature type="domain" description="HTH tetR-type" evidence="5">
    <location>
        <begin position="16"/>
        <end position="76"/>
    </location>
</feature>
<dbReference type="Gene3D" id="1.10.357.10">
    <property type="entry name" value="Tetracycline Repressor, domain 2"/>
    <property type="match status" value="1"/>
</dbReference>
<dbReference type="EMBL" id="BJZQ01000001">
    <property type="protein sequence ID" value="GEO87699.1"/>
    <property type="molecule type" value="Genomic_DNA"/>
</dbReference>
<reference evidence="6 7" key="1">
    <citation type="submission" date="2019-07" db="EMBL/GenBank/DDBJ databases">
        <title>Whole genome shotgun sequence of Aeromicrobium flavum NBRC 107625.</title>
        <authorList>
            <person name="Hosoyama A."/>
            <person name="Uohara A."/>
            <person name="Ohji S."/>
            <person name="Ichikawa N."/>
        </authorList>
    </citation>
    <scope>NUCLEOTIDE SEQUENCE [LARGE SCALE GENOMIC DNA]</scope>
    <source>
        <strain evidence="6 7">NBRC 107625</strain>
    </source>
</reference>
<dbReference type="PROSITE" id="PS50977">
    <property type="entry name" value="HTH_TETR_2"/>
    <property type="match status" value="1"/>
</dbReference>
<dbReference type="SUPFAM" id="SSF48498">
    <property type="entry name" value="Tetracyclin repressor-like, C-terminal domain"/>
    <property type="match status" value="1"/>
</dbReference>
<proteinExistence type="predicted"/>
<evidence type="ECO:0000256" key="2">
    <source>
        <dbReference type="ARBA" id="ARBA00023125"/>
    </source>
</evidence>
<name>A0A512HQI1_9ACTN</name>
<dbReference type="PRINTS" id="PR00455">
    <property type="entry name" value="HTHTETR"/>
</dbReference>
<dbReference type="GO" id="GO:0000976">
    <property type="term" value="F:transcription cis-regulatory region binding"/>
    <property type="evidence" value="ECO:0007669"/>
    <property type="project" value="TreeGrafter"/>
</dbReference>
<dbReference type="InterPro" id="IPR009057">
    <property type="entry name" value="Homeodomain-like_sf"/>
</dbReference>
<keyword evidence="7" id="KW-1185">Reference proteome</keyword>
<dbReference type="PANTHER" id="PTHR30055:SF234">
    <property type="entry name" value="HTH-TYPE TRANSCRIPTIONAL REGULATOR BETI"/>
    <property type="match status" value="1"/>
</dbReference>
<comment type="caution">
    <text evidence="6">The sequence shown here is derived from an EMBL/GenBank/DDBJ whole genome shotgun (WGS) entry which is preliminary data.</text>
</comment>
<feature type="DNA-binding region" description="H-T-H motif" evidence="4">
    <location>
        <begin position="39"/>
        <end position="58"/>
    </location>
</feature>
<accession>A0A512HQI1</accession>
<evidence type="ECO:0000256" key="4">
    <source>
        <dbReference type="PROSITE-ProRule" id="PRU00335"/>
    </source>
</evidence>
<dbReference type="RefSeq" id="WP_146825068.1">
    <property type="nucleotide sequence ID" value="NZ_BAAAYQ010000001.1"/>
</dbReference>
<dbReference type="OrthoDB" id="7252896at2"/>
<protein>
    <submittedName>
        <fullName evidence="6">TetR family transcriptional regulator</fullName>
    </submittedName>
</protein>
<evidence type="ECO:0000259" key="5">
    <source>
        <dbReference type="PROSITE" id="PS50977"/>
    </source>
</evidence>
<evidence type="ECO:0000256" key="1">
    <source>
        <dbReference type="ARBA" id="ARBA00023015"/>
    </source>
</evidence>
<evidence type="ECO:0000313" key="6">
    <source>
        <dbReference type="EMBL" id="GEO87699.1"/>
    </source>
</evidence>